<dbReference type="InterPro" id="IPR027417">
    <property type="entry name" value="P-loop_NTPase"/>
</dbReference>
<evidence type="ECO:0000256" key="5">
    <source>
        <dbReference type="ARBA" id="ARBA00038437"/>
    </source>
</evidence>
<dbReference type="PROSITE" id="PS51195">
    <property type="entry name" value="Q_MOTIF"/>
    <property type="match status" value="1"/>
</dbReference>
<dbReference type="Pfam" id="PF00271">
    <property type="entry name" value="Helicase_C"/>
    <property type="match status" value="1"/>
</dbReference>
<dbReference type="InterPro" id="IPR011545">
    <property type="entry name" value="DEAD/DEAH_box_helicase_dom"/>
</dbReference>
<organism evidence="10 11">
    <name type="scientific">Chryseobacterium ginsengisoli</name>
    <dbReference type="NCBI Taxonomy" id="363853"/>
    <lineage>
        <taxon>Bacteria</taxon>
        <taxon>Pseudomonadati</taxon>
        <taxon>Bacteroidota</taxon>
        <taxon>Flavobacteriia</taxon>
        <taxon>Flavobacteriales</taxon>
        <taxon>Weeksellaceae</taxon>
        <taxon>Chryseobacterium group</taxon>
        <taxon>Chryseobacterium</taxon>
    </lineage>
</organism>
<gene>
    <name evidence="10" type="ORF">GCM10023210_15040</name>
</gene>
<keyword evidence="3 10" id="KW-0347">Helicase</keyword>
<dbReference type="Gene3D" id="3.40.50.300">
    <property type="entry name" value="P-loop containing nucleotide triphosphate hydrolases"/>
    <property type="match status" value="2"/>
</dbReference>
<evidence type="ECO:0000313" key="10">
    <source>
        <dbReference type="EMBL" id="GAA5089784.1"/>
    </source>
</evidence>
<name>A0ABP9M217_9FLAO</name>
<feature type="short sequence motif" description="Q motif" evidence="6">
    <location>
        <begin position="2"/>
        <end position="30"/>
    </location>
</feature>
<evidence type="ECO:0000256" key="2">
    <source>
        <dbReference type="ARBA" id="ARBA00022801"/>
    </source>
</evidence>
<keyword evidence="4" id="KW-0067">ATP-binding</keyword>
<sequence length="371" mass="41438">MISFKNLQLINPIIRAITEAGYSKPTEIQNAVIPTILERKDLLASAPKGSGKIAAFIVPILQLLKRNPTEHTKIRVLVIAPSDEVAIEIEDKIKLCSKYLTLLQLRINDEELAESQLAAFRERVDVLVATPEGLLEIAQKRPINFSKLEILVLYDADKMLEKTLINRVKNIHKLIPKNIQTLVFCTTTSDEVRKSVSSFLRNPVEIIVNSGSVAIENISQCVYFVEKRDKSGLLIDLIKNNKTESSLIFTHSKYIADELVLNLENAGISTGSIHGNRSQTAKNSVLDDFRNGKIQILVTTDIAAKGINIDQLFNMVNYDLPNIPQTYIQRIERIGRLGSEGSLISFCTADEHMDLKNIQNLIGFTMPVGSF</sequence>
<feature type="domain" description="DEAD-box RNA helicase Q" evidence="9">
    <location>
        <begin position="2"/>
        <end position="30"/>
    </location>
</feature>
<keyword evidence="11" id="KW-1185">Reference proteome</keyword>
<dbReference type="GO" id="GO:0004386">
    <property type="term" value="F:helicase activity"/>
    <property type="evidence" value="ECO:0007669"/>
    <property type="project" value="UniProtKB-KW"/>
</dbReference>
<evidence type="ECO:0000259" key="8">
    <source>
        <dbReference type="PROSITE" id="PS51194"/>
    </source>
</evidence>
<keyword evidence="2" id="KW-0378">Hydrolase</keyword>
<dbReference type="PANTHER" id="PTHR47959">
    <property type="entry name" value="ATP-DEPENDENT RNA HELICASE RHLE-RELATED"/>
    <property type="match status" value="1"/>
</dbReference>
<dbReference type="Pfam" id="PF00270">
    <property type="entry name" value="DEAD"/>
    <property type="match status" value="1"/>
</dbReference>
<dbReference type="InterPro" id="IPR050079">
    <property type="entry name" value="DEAD_box_RNA_helicase"/>
</dbReference>
<dbReference type="PANTHER" id="PTHR47959:SF13">
    <property type="entry name" value="ATP-DEPENDENT RNA HELICASE RHLE"/>
    <property type="match status" value="1"/>
</dbReference>
<evidence type="ECO:0000256" key="4">
    <source>
        <dbReference type="ARBA" id="ARBA00022840"/>
    </source>
</evidence>
<evidence type="ECO:0000313" key="11">
    <source>
        <dbReference type="Proteomes" id="UP001500353"/>
    </source>
</evidence>
<dbReference type="InterPro" id="IPR044742">
    <property type="entry name" value="DEAD/DEAH_RhlB"/>
</dbReference>
<dbReference type="CDD" id="cd00268">
    <property type="entry name" value="DEADc"/>
    <property type="match status" value="1"/>
</dbReference>
<dbReference type="InterPro" id="IPR001650">
    <property type="entry name" value="Helicase_C-like"/>
</dbReference>
<dbReference type="SMART" id="SM00487">
    <property type="entry name" value="DEXDc"/>
    <property type="match status" value="1"/>
</dbReference>
<proteinExistence type="inferred from homology"/>
<dbReference type="RefSeq" id="WP_345201808.1">
    <property type="nucleotide sequence ID" value="NZ_BAABHX010000002.1"/>
</dbReference>
<dbReference type="SUPFAM" id="SSF52540">
    <property type="entry name" value="P-loop containing nucleoside triphosphate hydrolases"/>
    <property type="match status" value="1"/>
</dbReference>
<dbReference type="PROSITE" id="PS51194">
    <property type="entry name" value="HELICASE_CTER"/>
    <property type="match status" value="1"/>
</dbReference>
<evidence type="ECO:0000259" key="7">
    <source>
        <dbReference type="PROSITE" id="PS51192"/>
    </source>
</evidence>
<evidence type="ECO:0000259" key="9">
    <source>
        <dbReference type="PROSITE" id="PS51195"/>
    </source>
</evidence>
<feature type="domain" description="Helicase C-terminal" evidence="8">
    <location>
        <begin position="217"/>
        <end position="371"/>
    </location>
</feature>
<accession>A0ABP9M217</accession>
<dbReference type="InterPro" id="IPR014001">
    <property type="entry name" value="Helicase_ATP-bd"/>
</dbReference>
<dbReference type="PROSITE" id="PS51192">
    <property type="entry name" value="HELICASE_ATP_BIND_1"/>
    <property type="match status" value="1"/>
</dbReference>
<dbReference type="CDD" id="cd18787">
    <property type="entry name" value="SF2_C_DEAD"/>
    <property type="match status" value="1"/>
</dbReference>
<comment type="caution">
    <text evidence="10">The sequence shown here is derived from an EMBL/GenBank/DDBJ whole genome shotgun (WGS) entry which is preliminary data.</text>
</comment>
<dbReference type="InterPro" id="IPR014014">
    <property type="entry name" value="RNA_helicase_DEAD_Q_motif"/>
</dbReference>
<dbReference type="SMART" id="SM00490">
    <property type="entry name" value="HELICc"/>
    <property type="match status" value="1"/>
</dbReference>
<evidence type="ECO:0000256" key="1">
    <source>
        <dbReference type="ARBA" id="ARBA00022741"/>
    </source>
</evidence>
<dbReference type="EMBL" id="BAABHX010000002">
    <property type="protein sequence ID" value="GAA5089784.1"/>
    <property type="molecule type" value="Genomic_DNA"/>
</dbReference>
<evidence type="ECO:0000256" key="6">
    <source>
        <dbReference type="PROSITE-ProRule" id="PRU00552"/>
    </source>
</evidence>
<feature type="domain" description="Helicase ATP-binding" evidence="7">
    <location>
        <begin position="33"/>
        <end position="206"/>
    </location>
</feature>
<dbReference type="Proteomes" id="UP001500353">
    <property type="component" value="Unassembled WGS sequence"/>
</dbReference>
<reference evidence="11" key="1">
    <citation type="journal article" date="2019" name="Int. J. Syst. Evol. Microbiol.">
        <title>The Global Catalogue of Microorganisms (GCM) 10K type strain sequencing project: providing services to taxonomists for standard genome sequencing and annotation.</title>
        <authorList>
            <consortium name="The Broad Institute Genomics Platform"/>
            <consortium name="The Broad Institute Genome Sequencing Center for Infectious Disease"/>
            <person name="Wu L."/>
            <person name="Ma J."/>
        </authorList>
    </citation>
    <scope>NUCLEOTIDE SEQUENCE [LARGE SCALE GENOMIC DNA]</scope>
    <source>
        <strain evidence="11">JCM 18019</strain>
    </source>
</reference>
<keyword evidence="1" id="KW-0547">Nucleotide-binding</keyword>
<evidence type="ECO:0000256" key="3">
    <source>
        <dbReference type="ARBA" id="ARBA00022806"/>
    </source>
</evidence>
<protein>
    <submittedName>
        <fullName evidence="10">DEAD/DEAH box helicase</fullName>
    </submittedName>
</protein>
<comment type="similarity">
    <text evidence="5">Belongs to the DEAD box helicase family.</text>
</comment>